<dbReference type="EMBL" id="SJPO01000004">
    <property type="protein sequence ID" value="TWT77300.1"/>
    <property type="molecule type" value="Genomic_DNA"/>
</dbReference>
<keyword evidence="8" id="KW-1185">Reference proteome</keyword>
<gene>
    <name evidence="7" type="ORF">Pla123a_19580</name>
</gene>
<dbReference type="GO" id="GO:0016747">
    <property type="term" value="F:acyltransferase activity, transferring groups other than amino-acyl groups"/>
    <property type="evidence" value="ECO:0007669"/>
    <property type="project" value="InterPro"/>
</dbReference>
<keyword evidence="3 7" id="KW-0808">Transferase</keyword>
<proteinExistence type="predicted"/>
<protein>
    <submittedName>
        <fullName evidence="7">Acetyltransferase (GNAT) family protein</fullName>
    </submittedName>
</protein>
<keyword evidence="1" id="KW-0678">Repressor</keyword>
<keyword evidence="2" id="KW-1277">Toxin-antitoxin system</keyword>
<name>A0A5C5YRF6_9BACT</name>
<evidence type="ECO:0000256" key="5">
    <source>
        <dbReference type="ARBA" id="ARBA00049880"/>
    </source>
</evidence>
<dbReference type="AlphaFoldDB" id="A0A5C5YRF6"/>
<dbReference type="PANTHER" id="PTHR36449:SF1">
    <property type="entry name" value="ACETYLTRANSFERASE"/>
    <property type="match status" value="1"/>
</dbReference>
<dbReference type="InterPro" id="IPR000182">
    <property type="entry name" value="GNAT_dom"/>
</dbReference>
<dbReference type="OrthoDB" id="9799147at2"/>
<evidence type="ECO:0000313" key="8">
    <source>
        <dbReference type="Proteomes" id="UP000318478"/>
    </source>
</evidence>
<comment type="catalytic activity">
    <reaction evidence="5">
        <text>glycyl-tRNA(Gly) + acetyl-CoA = N-acetylglycyl-tRNA(Gly) + CoA + H(+)</text>
        <dbReference type="Rhea" id="RHEA:81867"/>
        <dbReference type="Rhea" id="RHEA-COMP:9683"/>
        <dbReference type="Rhea" id="RHEA-COMP:19766"/>
        <dbReference type="ChEBI" id="CHEBI:15378"/>
        <dbReference type="ChEBI" id="CHEBI:57287"/>
        <dbReference type="ChEBI" id="CHEBI:57288"/>
        <dbReference type="ChEBI" id="CHEBI:78522"/>
        <dbReference type="ChEBI" id="CHEBI:232036"/>
    </reaction>
</comment>
<dbReference type="SUPFAM" id="SSF55729">
    <property type="entry name" value="Acyl-CoA N-acyltransferases (Nat)"/>
    <property type="match status" value="1"/>
</dbReference>
<accession>A0A5C5YRF6</accession>
<dbReference type="Gene3D" id="3.40.630.30">
    <property type="match status" value="1"/>
</dbReference>
<evidence type="ECO:0000259" key="6">
    <source>
        <dbReference type="PROSITE" id="PS51186"/>
    </source>
</evidence>
<comment type="caution">
    <text evidence="7">The sequence shown here is derived from an EMBL/GenBank/DDBJ whole genome shotgun (WGS) entry which is preliminary data.</text>
</comment>
<dbReference type="PROSITE" id="PS51186">
    <property type="entry name" value="GNAT"/>
    <property type="match status" value="1"/>
</dbReference>
<sequence length="166" mass="18079">MTKPFRIERLAKQDRSGFDCGIPPLNDYLHKQAGQDERRRFAACYLLVDAATSEVAGYYTLAAGSVLLGDLPQATAKKLPRYPSVPVVRIGRLAVDQRYQGKKLGGVLLVDAIQRAASTDVGVYAVIVDAKDEAAATFYEHHGFTRFESAPRVLFLPVASGLANLP</sequence>
<evidence type="ECO:0000256" key="1">
    <source>
        <dbReference type="ARBA" id="ARBA00022491"/>
    </source>
</evidence>
<feature type="domain" description="N-acetyltransferase" evidence="6">
    <location>
        <begin position="1"/>
        <end position="159"/>
    </location>
</feature>
<dbReference type="Proteomes" id="UP000318478">
    <property type="component" value="Unassembled WGS sequence"/>
</dbReference>
<dbReference type="PANTHER" id="PTHR36449">
    <property type="entry name" value="ACETYLTRANSFERASE-RELATED"/>
    <property type="match status" value="1"/>
</dbReference>
<evidence type="ECO:0000256" key="3">
    <source>
        <dbReference type="ARBA" id="ARBA00022679"/>
    </source>
</evidence>
<keyword evidence="4" id="KW-0012">Acyltransferase</keyword>
<evidence type="ECO:0000256" key="4">
    <source>
        <dbReference type="ARBA" id="ARBA00023315"/>
    </source>
</evidence>
<evidence type="ECO:0000256" key="2">
    <source>
        <dbReference type="ARBA" id="ARBA00022649"/>
    </source>
</evidence>
<evidence type="ECO:0000313" key="7">
    <source>
        <dbReference type="EMBL" id="TWT77300.1"/>
    </source>
</evidence>
<dbReference type="InterPro" id="IPR016181">
    <property type="entry name" value="Acyl_CoA_acyltransferase"/>
</dbReference>
<reference evidence="7 8" key="1">
    <citation type="submission" date="2019-02" db="EMBL/GenBank/DDBJ databases">
        <title>Deep-cultivation of Planctomycetes and their phenomic and genomic characterization uncovers novel biology.</title>
        <authorList>
            <person name="Wiegand S."/>
            <person name="Jogler M."/>
            <person name="Boedeker C."/>
            <person name="Pinto D."/>
            <person name="Vollmers J."/>
            <person name="Rivas-Marin E."/>
            <person name="Kohn T."/>
            <person name="Peeters S.H."/>
            <person name="Heuer A."/>
            <person name="Rast P."/>
            <person name="Oberbeckmann S."/>
            <person name="Bunk B."/>
            <person name="Jeske O."/>
            <person name="Meyerdierks A."/>
            <person name="Storesund J.E."/>
            <person name="Kallscheuer N."/>
            <person name="Luecker S."/>
            <person name="Lage O.M."/>
            <person name="Pohl T."/>
            <person name="Merkel B.J."/>
            <person name="Hornburger P."/>
            <person name="Mueller R.-W."/>
            <person name="Bruemmer F."/>
            <person name="Labrenz M."/>
            <person name="Spormann A.M."/>
            <person name="Op Den Camp H."/>
            <person name="Overmann J."/>
            <person name="Amann R."/>
            <person name="Jetten M.S.M."/>
            <person name="Mascher T."/>
            <person name="Medema M.H."/>
            <person name="Devos D.P."/>
            <person name="Kaster A.-K."/>
            <person name="Ovreas L."/>
            <person name="Rohde M."/>
            <person name="Galperin M.Y."/>
            <person name="Jogler C."/>
        </authorList>
    </citation>
    <scope>NUCLEOTIDE SEQUENCE [LARGE SCALE GENOMIC DNA]</scope>
    <source>
        <strain evidence="7 8">Pla123a</strain>
    </source>
</reference>
<organism evidence="7 8">
    <name type="scientific">Posidoniimonas polymericola</name>
    <dbReference type="NCBI Taxonomy" id="2528002"/>
    <lineage>
        <taxon>Bacteria</taxon>
        <taxon>Pseudomonadati</taxon>
        <taxon>Planctomycetota</taxon>
        <taxon>Planctomycetia</taxon>
        <taxon>Pirellulales</taxon>
        <taxon>Lacipirellulaceae</taxon>
        <taxon>Posidoniimonas</taxon>
    </lineage>
</organism>
<dbReference type="RefSeq" id="WP_146586317.1">
    <property type="nucleotide sequence ID" value="NZ_SJPO01000004.1"/>
</dbReference>
<dbReference type="Pfam" id="PF13673">
    <property type="entry name" value="Acetyltransf_10"/>
    <property type="match status" value="1"/>
</dbReference>